<keyword evidence="12 19" id="KW-0472">Membrane</keyword>
<evidence type="ECO:0000256" key="9">
    <source>
        <dbReference type="ARBA" id="ARBA00022840"/>
    </source>
</evidence>
<dbReference type="GO" id="GO:0005524">
    <property type="term" value="F:ATP binding"/>
    <property type="evidence" value="ECO:0007669"/>
    <property type="project" value="UniProtKB-KW"/>
</dbReference>
<feature type="transmembrane region" description="Helical" evidence="19">
    <location>
        <begin position="71"/>
        <end position="91"/>
    </location>
</feature>
<feature type="transmembrane region" description="Helical" evidence="19">
    <location>
        <begin position="47"/>
        <end position="65"/>
    </location>
</feature>
<dbReference type="PANTHER" id="PTHR34299">
    <property type="entry name" value="DIACYLGLYCEROL KINASE"/>
    <property type="match status" value="1"/>
</dbReference>
<evidence type="ECO:0000256" key="10">
    <source>
        <dbReference type="ARBA" id="ARBA00022989"/>
    </source>
</evidence>
<comment type="similarity">
    <text evidence="2">Belongs to the bacterial diacylglycerol kinase family.</text>
</comment>
<keyword evidence="11" id="KW-0443">Lipid metabolism</keyword>
<keyword evidence="4" id="KW-0444">Lipid biosynthesis</keyword>
<evidence type="ECO:0000256" key="18">
    <source>
        <dbReference type="PIRSR" id="PIRSR600829-4"/>
    </source>
</evidence>
<keyword evidence="3" id="KW-1003">Cell membrane</keyword>
<dbReference type="InterPro" id="IPR000829">
    <property type="entry name" value="DAGK"/>
</dbReference>
<keyword evidence="9 17" id="KW-0067">ATP-binding</keyword>
<evidence type="ECO:0000256" key="5">
    <source>
        <dbReference type="ARBA" id="ARBA00022679"/>
    </source>
</evidence>
<comment type="caution">
    <text evidence="20">The sequence shown here is derived from an EMBL/GenBank/DDBJ whole genome shotgun (WGS) entry which is preliminary data.</text>
</comment>
<feature type="binding site" evidence="18">
    <location>
        <position position="92"/>
    </location>
    <ligand>
        <name>a divalent metal cation</name>
        <dbReference type="ChEBI" id="CHEBI:60240"/>
    </ligand>
</feature>
<evidence type="ECO:0000256" key="3">
    <source>
        <dbReference type="ARBA" id="ARBA00022475"/>
    </source>
</evidence>
<feature type="transmembrane region" description="Helical" evidence="19">
    <location>
        <begin position="143"/>
        <end position="165"/>
    </location>
</feature>
<gene>
    <name evidence="20" type="ORF">ENW55_03185</name>
</gene>
<evidence type="ECO:0000256" key="14">
    <source>
        <dbReference type="ARBA" id="ARBA00023264"/>
    </source>
</evidence>
<keyword evidence="13" id="KW-0594">Phospholipid biosynthesis</keyword>
<evidence type="ECO:0000256" key="7">
    <source>
        <dbReference type="ARBA" id="ARBA00022741"/>
    </source>
</evidence>
<dbReference type="PANTHER" id="PTHR34299:SF1">
    <property type="entry name" value="DIACYLGLYCEROL KINASE"/>
    <property type="match status" value="1"/>
</dbReference>
<evidence type="ECO:0000256" key="17">
    <source>
        <dbReference type="PIRSR" id="PIRSR600829-3"/>
    </source>
</evidence>
<proteinExistence type="inferred from homology"/>
<dbReference type="InterPro" id="IPR036945">
    <property type="entry name" value="DAGK_sf"/>
</dbReference>
<sequence>MDTNLSRKSTGSDPSKRLERSVLSETLSSFIHAVEGFSEAIGKERNLKLHFAIGSFVLLISYVLELTANELLWLIFAVFSVIGMELLNTLVESIMDLYETKPHPAVKFVKDVAAGIVLWYSLFAVVVGVIVLGRAMFGWSQSVGKLIALIFVLLFPTVSLIWRVVSSWRKRR</sequence>
<evidence type="ECO:0000256" key="4">
    <source>
        <dbReference type="ARBA" id="ARBA00022516"/>
    </source>
</evidence>
<feature type="active site" description="Proton acceptor" evidence="15">
    <location>
        <position position="85"/>
    </location>
</feature>
<keyword evidence="5" id="KW-0808">Transferase</keyword>
<name>A0A832MPE4_9THEM</name>
<comment type="subcellular location">
    <subcellularLocation>
        <location evidence="1">Cell membrane</location>
        <topology evidence="1">Multi-pass membrane protein</topology>
    </subcellularLocation>
</comment>
<dbReference type="EMBL" id="DTKQ01000025">
    <property type="protein sequence ID" value="HGZ78972.1"/>
    <property type="molecule type" value="Genomic_DNA"/>
</dbReference>
<evidence type="ECO:0000256" key="2">
    <source>
        <dbReference type="ARBA" id="ARBA00005967"/>
    </source>
</evidence>
<dbReference type="GO" id="GO:0046872">
    <property type="term" value="F:metal ion binding"/>
    <property type="evidence" value="ECO:0007669"/>
    <property type="project" value="UniProtKB-KW"/>
</dbReference>
<evidence type="ECO:0000256" key="15">
    <source>
        <dbReference type="PIRSR" id="PIRSR600829-1"/>
    </source>
</evidence>
<evidence type="ECO:0000256" key="8">
    <source>
        <dbReference type="ARBA" id="ARBA00022777"/>
    </source>
</evidence>
<evidence type="ECO:0000256" key="12">
    <source>
        <dbReference type="ARBA" id="ARBA00023136"/>
    </source>
</evidence>
<keyword evidence="14" id="KW-1208">Phospholipid metabolism</keyword>
<feature type="binding site" evidence="17">
    <location>
        <position position="44"/>
    </location>
    <ligand>
        <name>ATP</name>
        <dbReference type="ChEBI" id="CHEBI:30616"/>
    </ligand>
</feature>
<evidence type="ECO:0000256" key="16">
    <source>
        <dbReference type="PIRSR" id="PIRSR600829-2"/>
    </source>
</evidence>
<keyword evidence="18" id="KW-0460">Magnesium</keyword>
<evidence type="ECO:0000256" key="11">
    <source>
        <dbReference type="ARBA" id="ARBA00023098"/>
    </source>
</evidence>
<dbReference type="CDD" id="cd14265">
    <property type="entry name" value="UDPK_IM_like"/>
    <property type="match status" value="1"/>
</dbReference>
<dbReference type="AlphaFoldDB" id="A0A832MPE4"/>
<keyword evidence="6 19" id="KW-0812">Transmembrane</keyword>
<comment type="cofactor">
    <cofactor evidence="18">
        <name>Mg(2+)</name>
        <dbReference type="ChEBI" id="CHEBI:18420"/>
    </cofactor>
    <text evidence="18">Mn(2+), Zn(2+), Cd(2+) and Co(2+) support activity to lesser extents.</text>
</comment>
<dbReference type="Gene3D" id="1.10.287.3610">
    <property type="match status" value="1"/>
</dbReference>
<dbReference type="GO" id="GO:0016301">
    <property type="term" value="F:kinase activity"/>
    <property type="evidence" value="ECO:0007669"/>
    <property type="project" value="UniProtKB-KW"/>
</dbReference>
<evidence type="ECO:0000256" key="1">
    <source>
        <dbReference type="ARBA" id="ARBA00004651"/>
    </source>
</evidence>
<keyword evidence="18" id="KW-0479">Metal-binding</keyword>
<evidence type="ECO:0000256" key="19">
    <source>
        <dbReference type="SAM" id="Phobius"/>
    </source>
</evidence>
<evidence type="ECO:0000256" key="13">
    <source>
        <dbReference type="ARBA" id="ARBA00023209"/>
    </source>
</evidence>
<keyword evidence="8 20" id="KW-0418">Kinase</keyword>
<accession>A0A832MPE4</accession>
<dbReference type="InterPro" id="IPR033717">
    <property type="entry name" value="UDPK"/>
</dbReference>
<feature type="transmembrane region" description="Helical" evidence="19">
    <location>
        <begin position="112"/>
        <end position="137"/>
    </location>
</feature>
<feature type="binding site" evidence="17">
    <location>
        <begin position="110"/>
        <end position="111"/>
    </location>
    <ligand>
        <name>ATP</name>
        <dbReference type="ChEBI" id="CHEBI:30616"/>
    </ligand>
</feature>
<feature type="binding site" evidence="17">
    <location>
        <position position="92"/>
    </location>
    <ligand>
        <name>ATP</name>
        <dbReference type="ChEBI" id="CHEBI:30616"/>
    </ligand>
</feature>
<feature type="binding site" evidence="18">
    <location>
        <position position="44"/>
    </location>
    <ligand>
        <name>a divalent metal cation</name>
        <dbReference type="ChEBI" id="CHEBI:60240"/>
    </ligand>
</feature>
<reference evidence="20" key="1">
    <citation type="journal article" date="2020" name="mSystems">
        <title>Genome- and Community-Level Interaction Insights into Carbon Utilization and Element Cycling Functions of Hydrothermarchaeota in Hydrothermal Sediment.</title>
        <authorList>
            <person name="Zhou Z."/>
            <person name="Liu Y."/>
            <person name="Xu W."/>
            <person name="Pan J."/>
            <person name="Luo Z.H."/>
            <person name="Li M."/>
        </authorList>
    </citation>
    <scope>NUCLEOTIDE SEQUENCE [LARGE SCALE GENOMIC DNA]</scope>
    <source>
        <strain evidence="20">SpSt-86</strain>
    </source>
</reference>
<evidence type="ECO:0000313" key="20">
    <source>
        <dbReference type="EMBL" id="HGZ78972.1"/>
    </source>
</evidence>
<evidence type="ECO:0000256" key="6">
    <source>
        <dbReference type="ARBA" id="ARBA00022692"/>
    </source>
</evidence>
<feature type="binding site" evidence="16">
    <location>
        <position position="85"/>
    </location>
    <ligand>
        <name>substrate</name>
    </ligand>
</feature>
<keyword evidence="10 19" id="KW-1133">Transmembrane helix</keyword>
<protein>
    <submittedName>
        <fullName evidence="20">Diacylglycerol kinase family protein</fullName>
    </submittedName>
</protein>
<dbReference type="GO" id="GO:0008654">
    <property type="term" value="P:phospholipid biosynthetic process"/>
    <property type="evidence" value="ECO:0007669"/>
    <property type="project" value="UniProtKB-KW"/>
</dbReference>
<dbReference type="Pfam" id="PF01219">
    <property type="entry name" value="DAGK_prokar"/>
    <property type="match status" value="1"/>
</dbReference>
<keyword evidence="7 17" id="KW-0547">Nucleotide-binding</keyword>
<dbReference type="GO" id="GO:0005886">
    <property type="term" value="C:plasma membrane"/>
    <property type="evidence" value="ECO:0007669"/>
    <property type="project" value="UniProtKB-SubCell"/>
</dbReference>
<organism evidence="20">
    <name type="scientific">Pseudothermotoga hypogea</name>
    <dbReference type="NCBI Taxonomy" id="57487"/>
    <lineage>
        <taxon>Bacteria</taxon>
        <taxon>Thermotogati</taxon>
        <taxon>Thermotogota</taxon>
        <taxon>Thermotogae</taxon>
        <taxon>Thermotogales</taxon>
        <taxon>Thermotogaceae</taxon>
        <taxon>Pseudothermotoga</taxon>
    </lineage>
</organism>